<dbReference type="AlphaFoldDB" id="A0A1F4RBF6"/>
<feature type="transmembrane region" description="Helical" evidence="1">
    <location>
        <begin position="153"/>
        <end position="175"/>
    </location>
</feature>
<keyword evidence="1" id="KW-0472">Membrane</keyword>
<sequence length="598" mass="66221">MANAELGSVTLSGRYPWSQRQVNKFIRLGRIAANLSHYGLSQKEIKIENRGLLDGVQYWHAPSKRYADIPYAKALVEKLDPVIEKIILPGGMTAPQIKNVFSVLLKTPLEILQSSLSEYGIRVKGPSGEDLKMPVSWHSLHDEIVPVNFGEKIYGLGCLASSGGGLLGLIALAIYDNHGPFWECATFTAIGSVAGFLLIPAIRGVIWASTMLSRMASFGRDYQAVFDGCNGIELDQKGSARIQSVLARAKGSRATVAHVLPYELAEKHLTGSDKDALLVEHPKAPKNKLIELANHSESSIRAKAIQRLKEQLTLSEIETLKYLNQPEIFNALFSWDSIPNSFFLPYFTGQRPVPLSVILKHFDRFAADFTANDLSQMLLQGQSYSKELEQLQLKVINHQKCSKPIWLDLARKGTSILACTKALTKLAFNPTIVADRQSMLDLACGANNPQIRKNVFDRLGELTTSELDQLDSKDSQILERVATNLKVSPQKLAILLNDPQLIPKSKKIIDQEEVTTTEAVTDWTSDYINSLQPSGGYVTSYNTVVITSEISHQEYSDADVARAFGFLQKRDPGFVSQVMVILEKTNSELHSKLAIRLS</sequence>
<dbReference type="EMBL" id="METP01000040">
    <property type="protein sequence ID" value="OGC05511.1"/>
    <property type="molecule type" value="Genomic_DNA"/>
</dbReference>
<evidence type="ECO:0000313" key="3">
    <source>
        <dbReference type="Proteomes" id="UP000176938"/>
    </source>
</evidence>
<reference evidence="2 3" key="1">
    <citation type="journal article" date="2016" name="Nat. Commun.">
        <title>Thousands of microbial genomes shed light on interconnected biogeochemical processes in an aquifer system.</title>
        <authorList>
            <person name="Anantharaman K."/>
            <person name="Brown C.T."/>
            <person name="Hug L.A."/>
            <person name="Sharon I."/>
            <person name="Castelle C.J."/>
            <person name="Probst A.J."/>
            <person name="Thomas B.C."/>
            <person name="Singh A."/>
            <person name="Wilkins M.J."/>
            <person name="Karaoz U."/>
            <person name="Brodie E.L."/>
            <person name="Williams K.H."/>
            <person name="Hubbard S.S."/>
            <person name="Banfield J.F."/>
        </authorList>
    </citation>
    <scope>NUCLEOTIDE SEQUENCE [LARGE SCALE GENOMIC DNA]</scope>
</reference>
<protein>
    <submittedName>
        <fullName evidence="2">Uncharacterized protein</fullName>
    </submittedName>
</protein>
<keyword evidence="1" id="KW-0812">Transmembrane</keyword>
<comment type="caution">
    <text evidence="2">The sequence shown here is derived from an EMBL/GenBank/DDBJ whole genome shotgun (WGS) entry which is preliminary data.</text>
</comment>
<evidence type="ECO:0000256" key="1">
    <source>
        <dbReference type="SAM" id="Phobius"/>
    </source>
</evidence>
<evidence type="ECO:0000313" key="2">
    <source>
        <dbReference type="EMBL" id="OGC05511.1"/>
    </source>
</evidence>
<name>A0A1F4RBF6_UNCSA</name>
<proteinExistence type="predicted"/>
<accession>A0A1F4RBF6</accession>
<gene>
    <name evidence="2" type="ORF">A3H38_05985</name>
</gene>
<feature type="transmembrane region" description="Helical" evidence="1">
    <location>
        <begin position="187"/>
        <end position="206"/>
    </location>
</feature>
<dbReference type="Proteomes" id="UP000176938">
    <property type="component" value="Unassembled WGS sequence"/>
</dbReference>
<organism evidence="2 3">
    <name type="scientific">candidate division WOR-1 bacterium RIFCSPLOWO2_02_FULL_46_20</name>
    <dbReference type="NCBI Taxonomy" id="1802567"/>
    <lineage>
        <taxon>Bacteria</taxon>
        <taxon>Bacillati</taxon>
        <taxon>Saganbacteria</taxon>
    </lineage>
</organism>
<keyword evidence="1" id="KW-1133">Transmembrane helix</keyword>